<dbReference type="STRING" id="1348612.A0A397J1U0"/>
<dbReference type="EMBL" id="PQFF01000106">
    <property type="protein sequence ID" value="RHZ82141.1"/>
    <property type="molecule type" value="Genomic_DNA"/>
</dbReference>
<proteinExistence type="predicted"/>
<dbReference type="Proteomes" id="UP000266861">
    <property type="component" value="Unassembled WGS sequence"/>
</dbReference>
<dbReference type="InterPro" id="IPR018631">
    <property type="entry name" value="AAA-ATPase-like_dom"/>
</dbReference>
<comment type="caution">
    <text evidence="2">The sequence shown here is derived from an EMBL/GenBank/DDBJ whole genome shotgun (WGS) entry which is preliminary data.</text>
</comment>
<sequence length="441" mass="51789">MQSRIDDKKDDLLALSPSSSTCIPAKRGFAVDSILDFKDLKLRNLFYIDKTKHIKNIEHSRFVLIFLRPNRFGKSLLLSTLKYFYDINEAEYFQSLFESLEIYQFASGLKPNNSSDFRETNKCFENHINTSIVDFCYKHAYMLKKNFEDLKQLVVYWNNCITSFENLLCTFRECEYKLLDKLSLYKAIFATFKAHCGKEIKRVFIIGVSPVLINNISSLFDISYDITLEQDFKYMCGLEEKDIKEALTYIFTEKEHYTDKEKQNFIKFHLVQICIIYNKYKYKHTQNSGIYCTNVCLNYLQNLLDGKQIGNSNELDDNMLRFSKLKEWIKKGNLYDDRELVTKCKGIDFLDLKINGCNRNWNVMESRVNKVEAMSECDLRQLKCGNGEQFDKGKTMEQILNDGCEQLLVYVHNLNEQDIRNHCEFVTSAFVVLTVGLRKLL</sequence>
<dbReference type="EMBL" id="PQFF01000106">
    <property type="protein sequence ID" value="RHZ82142.1"/>
    <property type="molecule type" value="Genomic_DNA"/>
</dbReference>
<gene>
    <name evidence="3" type="ORF">Glove_114g104</name>
    <name evidence="2" type="ORF">Glove_114g105</name>
</gene>
<protein>
    <recommendedName>
        <fullName evidence="1">AAA-ATPase-like domain-containing protein</fullName>
    </recommendedName>
</protein>
<organism evidence="2 4">
    <name type="scientific">Diversispora epigaea</name>
    <dbReference type="NCBI Taxonomy" id="1348612"/>
    <lineage>
        <taxon>Eukaryota</taxon>
        <taxon>Fungi</taxon>
        <taxon>Fungi incertae sedis</taxon>
        <taxon>Mucoromycota</taxon>
        <taxon>Glomeromycotina</taxon>
        <taxon>Glomeromycetes</taxon>
        <taxon>Diversisporales</taxon>
        <taxon>Diversisporaceae</taxon>
        <taxon>Diversispora</taxon>
    </lineage>
</organism>
<evidence type="ECO:0000259" key="1">
    <source>
        <dbReference type="Pfam" id="PF09820"/>
    </source>
</evidence>
<evidence type="ECO:0000313" key="3">
    <source>
        <dbReference type="EMBL" id="RHZ82142.1"/>
    </source>
</evidence>
<dbReference type="PANTHER" id="PTHR34825">
    <property type="entry name" value="CONSERVED PROTEIN, WITH A WEAK D-GALACTARATE DEHYDRATASE/ALTRONATE HYDROLASE DOMAIN"/>
    <property type="match status" value="1"/>
</dbReference>
<feature type="domain" description="AAA-ATPase-like" evidence="1">
    <location>
        <begin position="34"/>
        <end position="121"/>
    </location>
</feature>
<dbReference type="Pfam" id="PF09820">
    <property type="entry name" value="AAA-ATPase_like"/>
    <property type="match status" value="1"/>
</dbReference>
<evidence type="ECO:0000313" key="4">
    <source>
        <dbReference type="Proteomes" id="UP000266861"/>
    </source>
</evidence>
<dbReference type="AlphaFoldDB" id="A0A397J1U0"/>
<reference evidence="2 4" key="1">
    <citation type="submission" date="2018-08" db="EMBL/GenBank/DDBJ databases">
        <title>Genome and evolution of the arbuscular mycorrhizal fungus Diversispora epigaea (formerly Glomus versiforme) and its bacterial endosymbionts.</title>
        <authorList>
            <person name="Sun X."/>
            <person name="Fei Z."/>
            <person name="Harrison M."/>
        </authorList>
    </citation>
    <scope>NUCLEOTIDE SEQUENCE [LARGE SCALE GENOMIC DNA]</scope>
    <source>
        <strain evidence="2 4">IT104</strain>
    </source>
</reference>
<keyword evidence="4" id="KW-1185">Reference proteome</keyword>
<name>A0A397J1U0_9GLOM</name>
<accession>A0A397J1U0</accession>
<dbReference type="PANTHER" id="PTHR34825:SF1">
    <property type="entry name" value="AAA-ATPASE-LIKE DOMAIN-CONTAINING PROTEIN"/>
    <property type="match status" value="1"/>
</dbReference>
<dbReference type="OrthoDB" id="2430821at2759"/>
<evidence type="ECO:0000313" key="2">
    <source>
        <dbReference type="EMBL" id="RHZ82141.1"/>
    </source>
</evidence>